<evidence type="ECO:0000256" key="7">
    <source>
        <dbReference type="ARBA" id="ARBA00022723"/>
    </source>
</evidence>
<evidence type="ECO:0000313" key="18">
    <source>
        <dbReference type="EMBL" id="SPD20616.1"/>
    </source>
</evidence>
<evidence type="ECO:0000313" key="17">
    <source>
        <dbReference type="EMBL" id="SPC98745.1"/>
    </source>
</evidence>
<dbReference type="FunFam" id="3.30.40.10:FF:000231">
    <property type="entry name" value="RING-H2 finger protein ATL46"/>
    <property type="match status" value="1"/>
</dbReference>
<gene>
    <name evidence="17" type="ORF">FSB_LOCUS26627</name>
    <name evidence="18" type="ORF">FSB_LOCUS48498</name>
</gene>
<accession>A0A2N9GGT4</accession>
<comment type="similarity">
    <text evidence="13">Belongs to the RING-type zinc finger family. ATL subfamily.</text>
</comment>
<dbReference type="Pfam" id="PF13639">
    <property type="entry name" value="zf-RING_2"/>
    <property type="match status" value="1"/>
</dbReference>
<dbReference type="GO" id="GO:0061630">
    <property type="term" value="F:ubiquitin protein ligase activity"/>
    <property type="evidence" value="ECO:0007669"/>
    <property type="project" value="UniProtKB-EC"/>
</dbReference>
<evidence type="ECO:0000259" key="16">
    <source>
        <dbReference type="PROSITE" id="PS50089"/>
    </source>
</evidence>
<evidence type="ECO:0000256" key="5">
    <source>
        <dbReference type="ARBA" id="ARBA00022679"/>
    </source>
</evidence>
<evidence type="ECO:0000256" key="13">
    <source>
        <dbReference type="ARBA" id="ARBA00024209"/>
    </source>
</evidence>
<evidence type="ECO:0000256" key="10">
    <source>
        <dbReference type="ARBA" id="ARBA00022833"/>
    </source>
</evidence>
<feature type="region of interest" description="Disordered" evidence="15">
    <location>
        <begin position="1"/>
        <end position="21"/>
    </location>
</feature>
<dbReference type="InterPro" id="IPR001841">
    <property type="entry name" value="Znf_RING"/>
</dbReference>
<keyword evidence="9" id="KW-0833">Ubl conjugation pathway</keyword>
<keyword evidence="10" id="KW-0862">Zinc</keyword>
<evidence type="ECO:0000256" key="8">
    <source>
        <dbReference type="ARBA" id="ARBA00022771"/>
    </source>
</evidence>
<comment type="subcellular location">
    <subcellularLocation>
        <location evidence="2">Membrane</location>
        <topology evidence="2">Single-pass membrane protein</topology>
    </subcellularLocation>
</comment>
<protein>
    <recommendedName>
        <fullName evidence="4">RING-type E3 ubiquitin transferase</fullName>
        <ecNumber evidence="4">2.3.2.27</ecNumber>
    </recommendedName>
</protein>
<proteinExistence type="inferred from homology"/>
<dbReference type="EMBL" id="OIVN01001896">
    <property type="protein sequence ID" value="SPC98745.1"/>
    <property type="molecule type" value="Genomic_DNA"/>
</dbReference>
<dbReference type="GO" id="GO:0031625">
    <property type="term" value="F:ubiquitin protein ligase binding"/>
    <property type="evidence" value="ECO:0007669"/>
    <property type="project" value="TreeGrafter"/>
</dbReference>
<organism evidence="17">
    <name type="scientific">Fagus sylvatica</name>
    <name type="common">Beechnut</name>
    <dbReference type="NCBI Taxonomy" id="28930"/>
    <lineage>
        <taxon>Eukaryota</taxon>
        <taxon>Viridiplantae</taxon>
        <taxon>Streptophyta</taxon>
        <taxon>Embryophyta</taxon>
        <taxon>Tracheophyta</taxon>
        <taxon>Spermatophyta</taxon>
        <taxon>Magnoliopsida</taxon>
        <taxon>eudicotyledons</taxon>
        <taxon>Gunneridae</taxon>
        <taxon>Pentapetalae</taxon>
        <taxon>rosids</taxon>
        <taxon>fabids</taxon>
        <taxon>Fagales</taxon>
        <taxon>Fagaceae</taxon>
        <taxon>Fagus</taxon>
    </lineage>
</organism>
<evidence type="ECO:0000256" key="1">
    <source>
        <dbReference type="ARBA" id="ARBA00000900"/>
    </source>
</evidence>
<dbReference type="GO" id="GO:0016020">
    <property type="term" value="C:membrane"/>
    <property type="evidence" value="ECO:0007669"/>
    <property type="project" value="UniProtKB-SubCell"/>
</dbReference>
<dbReference type="PANTHER" id="PTHR45768:SF32">
    <property type="entry name" value="RING-TYPE DOMAIN-CONTAINING PROTEIN"/>
    <property type="match status" value="1"/>
</dbReference>
<keyword evidence="7" id="KW-0479">Metal-binding</keyword>
<dbReference type="GO" id="GO:0008270">
    <property type="term" value="F:zinc ion binding"/>
    <property type="evidence" value="ECO:0007669"/>
    <property type="project" value="UniProtKB-KW"/>
</dbReference>
<dbReference type="EMBL" id="OIVN01005046">
    <property type="protein sequence ID" value="SPD20616.1"/>
    <property type="molecule type" value="Genomic_DNA"/>
</dbReference>
<name>A0A2N9GGT4_FAGSY</name>
<evidence type="ECO:0000256" key="12">
    <source>
        <dbReference type="ARBA" id="ARBA00023136"/>
    </source>
</evidence>
<evidence type="ECO:0000256" key="11">
    <source>
        <dbReference type="ARBA" id="ARBA00022989"/>
    </source>
</evidence>
<dbReference type="EC" id="2.3.2.27" evidence="4"/>
<dbReference type="SMART" id="SM00184">
    <property type="entry name" value="RING"/>
    <property type="match status" value="1"/>
</dbReference>
<evidence type="ECO:0000256" key="6">
    <source>
        <dbReference type="ARBA" id="ARBA00022692"/>
    </source>
</evidence>
<feature type="domain" description="RING-type" evidence="16">
    <location>
        <begin position="64"/>
        <end position="106"/>
    </location>
</feature>
<evidence type="ECO:0000256" key="15">
    <source>
        <dbReference type="SAM" id="MobiDB-lite"/>
    </source>
</evidence>
<evidence type="ECO:0000256" key="2">
    <source>
        <dbReference type="ARBA" id="ARBA00004167"/>
    </source>
</evidence>
<dbReference type="PANTHER" id="PTHR45768">
    <property type="entry name" value="E3 UBIQUITIN-PROTEIN LIGASE RNF13-LIKE"/>
    <property type="match status" value="1"/>
</dbReference>
<keyword evidence="5" id="KW-0808">Transferase</keyword>
<comment type="catalytic activity">
    <reaction evidence="1">
        <text>S-ubiquitinyl-[E2 ubiquitin-conjugating enzyme]-L-cysteine + [acceptor protein]-L-lysine = [E2 ubiquitin-conjugating enzyme]-L-cysteine + N(6)-ubiquitinyl-[acceptor protein]-L-lysine.</text>
        <dbReference type="EC" id="2.3.2.27"/>
    </reaction>
</comment>
<dbReference type="Gene3D" id="3.30.40.10">
    <property type="entry name" value="Zinc/RING finger domain, C3HC4 (zinc finger)"/>
    <property type="match status" value="1"/>
</dbReference>
<keyword evidence="12" id="KW-0472">Membrane</keyword>
<sequence length="300" mass="33012">MKVPSSSAVFQSNRYPETSGSHTFQRQLQQLFRLHDSGLDQAFIDALPVFHYKDIMGLKDPSDCAVCLCEFSDHDKLRLLPKCSHAFHTECIDVWLLSNSTCPLCRGTLLGSSNPMENPVFNFAVSRELSNRFPSDGENRSSSTQKPINIEEAVGEKMVFSVRIGKFRSLNDGVGSGEREGETSSCNLDARRCYSMGTFQYVVDDSNLQVALSDSSGSGGDGGSNVNHVNERGYLTNFADNGDVEGKKISGHTKGESFSVSKIWLWSKKSRFPSSSNNRMDLLPSLNASVSINNDETHAV</sequence>
<dbReference type="PROSITE" id="PS50089">
    <property type="entry name" value="ZF_RING_2"/>
    <property type="match status" value="1"/>
</dbReference>
<dbReference type="SUPFAM" id="SSF57850">
    <property type="entry name" value="RING/U-box"/>
    <property type="match status" value="1"/>
</dbReference>
<evidence type="ECO:0000256" key="14">
    <source>
        <dbReference type="PROSITE-ProRule" id="PRU00175"/>
    </source>
</evidence>
<evidence type="ECO:0000256" key="9">
    <source>
        <dbReference type="ARBA" id="ARBA00022786"/>
    </source>
</evidence>
<reference evidence="17" key="1">
    <citation type="submission" date="2018-02" db="EMBL/GenBank/DDBJ databases">
        <authorList>
            <person name="Cohen D.B."/>
            <person name="Kent A.D."/>
        </authorList>
    </citation>
    <scope>NUCLEOTIDE SEQUENCE</scope>
</reference>
<dbReference type="InterPro" id="IPR013083">
    <property type="entry name" value="Znf_RING/FYVE/PHD"/>
</dbReference>
<dbReference type="AlphaFoldDB" id="A0A2N9GGT4"/>
<dbReference type="CDD" id="cd16461">
    <property type="entry name" value="RING-H2_EL5-like"/>
    <property type="match status" value="1"/>
</dbReference>
<keyword evidence="11" id="KW-1133">Transmembrane helix</keyword>
<evidence type="ECO:0000256" key="4">
    <source>
        <dbReference type="ARBA" id="ARBA00012483"/>
    </source>
</evidence>
<evidence type="ECO:0000256" key="3">
    <source>
        <dbReference type="ARBA" id="ARBA00004906"/>
    </source>
</evidence>
<keyword evidence="6" id="KW-0812">Transmembrane</keyword>
<comment type="pathway">
    <text evidence="3">Protein modification; protein ubiquitination.</text>
</comment>
<keyword evidence="8 14" id="KW-0863">Zinc-finger</keyword>